<organism evidence="1 2">
    <name type="scientific">Thioclava atlantica</name>
    <dbReference type="NCBI Taxonomy" id="1317124"/>
    <lineage>
        <taxon>Bacteria</taxon>
        <taxon>Pseudomonadati</taxon>
        <taxon>Pseudomonadota</taxon>
        <taxon>Alphaproteobacteria</taxon>
        <taxon>Rhodobacterales</taxon>
        <taxon>Paracoccaceae</taxon>
        <taxon>Thioclava</taxon>
    </lineage>
</organism>
<dbReference type="EMBL" id="AQRC01000018">
    <property type="protein sequence ID" value="KFE33483.1"/>
    <property type="molecule type" value="Genomic_DNA"/>
</dbReference>
<evidence type="ECO:0000313" key="2">
    <source>
        <dbReference type="Proteomes" id="UP000028607"/>
    </source>
</evidence>
<sequence length="195" mass="22415">MGEKQSCKICPPHELGGRKLQPCEERGSRFQEALRTVDFDRRLEPRSDFQSHVRKHLIDCFELRSLFKPESTNACVAFEQFGAGRDEKAVRCTKHCRAIEAASFRLIVIFDDDVIRPHQPPFGAQPWCYDIHRCIADTTPRKQQARPCAGRNIELPVGPSIRGVREAHQKNITWLELPTRQQVKVSVVEHESLVF</sequence>
<dbReference type="AlphaFoldDB" id="A0A085TRY6"/>
<comment type="caution">
    <text evidence="1">The sequence shown here is derived from an EMBL/GenBank/DDBJ whole genome shotgun (WGS) entry which is preliminary data.</text>
</comment>
<evidence type="ECO:0000313" key="1">
    <source>
        <dbReference type="EMBL" id="KFE33483.1"/>
    </source>
</evidence>
<keyword evidence="2" id="KW-1185">Reference proteome</keyword>
<accession>A0A085TRY6</accession>
<protein>
    <submittedName>
        <fullName evidence="1">Uncharacterized protein</fullName>
    </submittedName>
</protein>
<reference evidence="1 2" key="2">
    <citation type="journal article" date="2015" name="Antonie Van Leeuwenhoek">
        <title>Thioclava indica sp. nov., isolated from surface seawater of the Indian Ocean.</title>
        <authorList>
            <person name="Liu Y."/>
            <person name="Lai Q."/>
            <person name="Du J."/>
            <person name="Xu H."/>
            <person name="Jiang L."/>
            <person name="Shao Z."/>
        </authorList>
    </citation>
    <scope>NUCLEOTIDE SEQUENCE [LARGE SCALE GENOMIC DNA]</scope>
    <source>
        <strain evidence="1 2">13D2W-2</strain>
    </source>
</reference>
<name>A0A085TRY6_9RHOB</name>
<reference evidence="2" key="1">
    <citation type="submission" date="2013-04" db="EMBL/GenBank/DDBJ databases">
        <title>Thioclava sp. 13D2W-2 Genome Sequencing.</title>
        <authorList>
            <person name="Lai Q."/>
            <person name="Li G."/>
            <person name="Shao Z."/>
        </authorList>
    </citation>
    <scope>NUCLEOTIDE SEQUENCE [LARGE SCALE GENOMIC DNA]</scope>
    <source>
        <strain evidence="2">13D2W-2</strain>
    </source>
</reference>
<proteinExistence type="predicted"/>
<gene>
    <name evidence="1" type="ORF">DW2_17442</name>
</gene>
<dbReference type="Proteomes" id="UP000028607">
    <property type="component" value="Unassembled WGS sequence"/>
</dbReference>